<protein>
    <recommendedName>
        <fullName evidence="1">MobA-like NTP transferase domain-containing protein</fullName>
    </recommendedName>
</protein>
<dbReference type="PANTHER" id="PTHR43777">
    <property type="entry name" value="MOLYBDENUM COFACTOR CYTIDYLYLTRANSFERASE"/>
    <property type="match status" value="1"/>
</dbReference>
<gene>
    <name evidence="2" type="ORF">AM592_12290</name>
</gene>
<feature type="domain" description="MobA-like NTP transferase" evidence="1">
    <location>
        <begin position="6"/>
        <end position="170"/>
    </location>
</feature>
<dbReference type="SUPFAM" id="SSF53448">
    <property type="entry name" value="Nucleotide-diphospho-sugar transferases"/>
    <property type="match status" value="1"/>
</dbReference>
<dbReference type="STRING" id="1441095.AM592_12290"/>
<name>A0A0M4FS20_9BACI</name>
<dbReference type="Pfam" id="PF12804">
    <property type="entry name" value="NTP_transf_3"/>
    <property type="match status" value="1"/>
</dbReference>
<accession>A0A0M4FS20</accession>
<sequence length="207" mass="22450">MKAMIGIYLAAGKSTRMGLYKLALPLSGTTLGSLSLKAAIQSKLDQVIVIENSSTPHAAWVDPSLLNNQEKWSVECCDDADRGQSYSIVCGVKKAAEMGADGIIIMLADQPFLSVSLINRLLSTYSSRTKPLPYVASKLKNDIRPPILFSKECFPFLLKLKGDEGAKKLILNGCLGEGLSIAHEDPMNFFDIDTPRDYQKAKGGASH</sequence>
<dbReference type="GO" id="GO:0016779">
    <property type="term" value="F:nucleotidyltransferase activity"/>
    <property type="evidence" value="ECO:0007669"/>
    <property type="project" value="UniProtKB-ARBA"/>
</dbReference>
<evidence type="ECO:0000313" key="3">
    <source>
        <dbReference type="Proteomes" id="UP000067625"/>
    </source>
</evidence>
<reference evidence="3" key="1">
    <citation type="submission" date="2015-08" db="EMBL/GenBank/DDBJ databases">
        <title>Genome sequencing project for genomic taxonomy and phylogenomics of Bacillus-like bacteria.</title>
        <authorList>
            <person name="Liu B."/>
            <person name="Wang J."/>
            <person name="Zhu Y."/>
            <person name="Liu G."/>
            <person name="Chen Q."/>
            <person name="Chen Z."/>
            <person name="Lan J."/>
            <person name="Che J."/>
            <person name="Ge C."/>
            <person name="Shi H."/>
            <person name="Pan Z."/>
            <person name="Liu X."/>
        </authorList>
    </citation>
    <scope>NUCLEOTIDE SEQUENCE [LARGE SCALE GENOMIC DNA]</scope>
    <source>
        <strain evidence="3">FJAT-4402</strain>
    </source>
</reference>
<dbReference type="AlphaFoldDB" id="A0A0M4FS20"/>
<dbReference type="PANTHER" id="PTHR43777:SF1">
    <property type="entry name" value="MOLYBDENUM COFACTOR CYTIDYLYLTRANSFERASE"/>
    <property type="match status" value="1"/>
</dbReference>
<dbReference type="PATRIC" id="fig|1441095.3.peg.2694"/>
<dbReference type="InterPro" id="IPR025877">
    <property type="entry name" value="MobA-like_NTP_Trfase"/>
</dbReference>
<dbReference type="OrthoDB" id="285216at2"/>
<evidence type="ECO:0000259" key="1">
    <source>
        <dbReference type="Pfam" id="PF12804"/>
    </source>
</evidence>
<proteinExistence type="predicted"/>
<organism evidence="2 3">
    <name type="scientific">Bacillus gobiensis</name>
    <dbReference type="NCBI Taxonomy" id="1441095"/>
    <lineage>
        <taxon>Bacteria</taxon>
        <taxon>Bacillati</taxon>
        <taxon>Bacillota</taxon>
        <taxon>Bacilli</taxon>
        <taxon>Bacillales</taxon>
        <taxon>Bacillaceae</taxon>
        <taxon>Bacillus</taxon>
    </lineage>
</organism>
<dbReference type="RefSeq" id="WP_053604056.1">
    <property type="nucleotide sequence ID" value="NZ_CP012600.1"/>
</dbReference>
<dbReference type="EMBL" id="CP012600">
    <property type="protein sequence ID" value="ALC82271.1"/>
    <property type="molecule type" value="Genomic_DNA"/>
</dbReference>
<keyword evidence="3" id="KW-1185">Reference proteome</keyword>
<dbReference type="InterPro" id="IPR029044">
    <property type="entry name" value="Nucleotide-diphossugar_trans"/>
</dbReference>
<evidence type="ECO:0000313" key="2">
    <source>
        <dbReference type="EMBL" id="ALC82271.1"/>
    </source>
</evidence>
<dbReference type="Proteomes" id="UP000067625">
    <property type="component" value="Chromosome"/>
</dbReference>
<dbReference type="Gene3D" id="3.90.550.10">
    <property type="entry name" value="Spore Coat Polysaccharide Biosynthesis Protein SpsA, Chain A"/>
    <property type="match status" value="1"/>
</dbReference>
<dbReference type="CDD" id="cd04182">
    <property type="entry name" value="GT_2_like_f"/>
    <property type="match status" value="1"/>
</dbReference>
<reference evidence="2 3" key="2">
    <citation type="journal article" date="2016" name="Int. J. Syst. Evol. Microbiol.">
        <title>Bacillus gobiensis sp. nov., isolated from a soil sample.</title>
        <authorList>
            <person name="Liu B."/>
            <person name="Liu G.H."/>
            <person name="Cetin S."/>
            <person name="Schumann P."/>
            <person name="Pan Z.Z."/>
            <person name="Chen Q.Q."/>
        </authorList>
    </citation>
    <scope>NUCLEOTIDE SEQUENCE [LARGE SCALE GENOMIC DNA]</scope>
    <source>
        <strain evidence="2 3">FJAT-4402</strain>
    </source>
</reference>